<evidence type="ECO:0000259" key="8">
    <source>
        <dbReference type="PROSITE" id="PS50931"/>
    </source>
</evidence>
<evidence type="ECO:0000256" key="3">
    <source>
        <dbReference type="ARBA" id="ARBA00023015"/>
    </source>
</evidence>
<evidence type="ECO:0000256" key="6">
    <source>
        <dbReference type="ARBA" id="ARBA00023163"/>
    </source>
</evidence>
<dbReference type="NCBIfam" id="TIGR03298">
    <property type="entry name" value="argP"/>
    <property type="match status" value="1"/>
</dbReference>
<evidence type="ECO:0000313" key="9">
    <source>
        <dbReference type="EMBL" id="GGG23491.1"/>
    </source>
</evidence>
<protein>
    <recommendedName>
        <fullName evidence="7">HTH-type transcriptional regulator LysG</fullName>
    </recommendedName>
</protein>
<dbReference type="AlphaFoldDB" id="A0A917G533"/>
<dbReference type="InterPro" id="IPR036390">
    <property type="entry name" value="WH_DNA-bd_sf"/>
</dbReference>
<dbReference type="Pfam" id="PF03466">
    <property type="entry name" value="LysR_substrate"/>
    <property type="match status" value="1"/>
</dbReference>
<dbReference type="Pfam" id="PF00126">
    <property type="entry name" value="HTH_1"/>
    <property type="match status" value="1"/>
</dbReference>
<gene>
    <name evidence="9" type="ORF">GCM10007304_41690</name>
</gene>
<evidence type="ECO:0000256" key="5">
    <source>
        <dbReference type="ARBA" id="ARBA00023159"/>
    </source>
</evidence>
<dbReference type="Proteomes" id="UP000654257">
    <property type="component" value="Unassembled WGS sequence"/>
</dbReference>
<keyword evidence="2" id="KW-0678">Repressor</keyword>
<reference evidence="9" key="2">
    <citation type="submission" date="2020-09" db="EMBL/GenBank/DDBJ databases">
        <authorList>
            <person name="Sun Q."/>
            <person name="Sedlacek I."/>
        </authorList>
    </citation>
    <scope>NUCLEOTIDE SEQUENCE</scope>
    <source>
        <strain evidence="9">CCM 7905</strain>
    </source>
</reference>
<dbReference type="InterPro" id="IPR000847">
    <property type="entry name" value="LysR_HTH_N"/>
</dbReference>
<dbReference type="Gene3D" id="3.40.190.290">
    <property type="match status" value="1"/>
</dbReference>
<dbReference type="InterPro" id="IPR005119">
    <property type="entry name" value="LysR_subst-bd"/>
</dbReference>
<evidence type="ECO:0000256" key="2">
    <source>
        <dbReference type="ARBA" id="ARBA00022491"/>
    </source>
</evidence>
<feature type="domain" description="HTH lysR-type" evidence="8">
    <location>
        <begin position="1"/>
        <end position="57"/>
    </location>
</feature>
<sequence>MDQEQLRALRAVVDEGTFDAAARALHITPSAVSQRIKSLETSVGRVLVRRTKPTEVTESGSTLLRLARQMDSLTEETLRELRSEDAHASISLAVNADSLATWVLPALAHLAPTVAFDIHREDQDHTAELLRDGTVTAAITSDGVAVRGCTVRSLGAMRYRPTANVAFCARWFSTSVDDSSLAAAPVVVFDRKDRLQERHLLARGVDPSTPPRHVVPASAEFLTAVRLGFGWGMIPDLQRRDGDGLVAFDGDAVDDVGLYWQQWALSSTTLDRLADAFAVAAQKELIVE</sequence>
<dbReference type="InterPro" id="IPR036388">
    <property type="entry name" value="WH-like_DNA-bd_sf"/>
</dbReference>
<dbReference type="SUPFAM" id="SSF46785">
    <property type="entry name" value="Winged helix' DNA-binding domain"/>
    <property type="match status" value="1"/>
</dbReference>
<dbReference type="GO" id="GO:0003677">
    <property type="term" value="F:DNA binding"/>
    <property type="evidence" value="ECO:0007669"/>
    <property type="project" value="UniProtKB-KW"/>
</dbReference>
<evidence type="ECO:0000256" key="7">
    <source>
        <dbReference type="ARBA" id="ARBA00074218"/>
    </source>
</evidence>
<dbReference type="EMBL" id="BMCU01000005">
    <property type="protein sequence ID" value="GGG23491.1"/>
    <property type="molecule type" value="Genomic_DNA"/>
</dbReference>
<accession>A0A917G533</accession>
<dbReference type="NCBIfam" id="NF002964">
    <property type="entry name" value="PRK03635.1"/>
    <property type="match status" value="1"/>
</dbReference>
<dbReference type="Gene3D" id="1.10.10.10">
    <property type="entry name" value="Winged helix-like DNA-binding domain superfamily/Winged helix DNA-binding domain"/>
    <property type="match status" value="1"/>
</dbReference>
<dbReference type="PANTHER" id="PTHR30579:SF2">
    <property type="entry name" value="HTH-TYPE TRANSCRIPTIONAL REGULATOR ARGP"/>
    <property type="match status" value="1"/>
</dbReference>
<dbReference type="GO" id="GO:0003700">
    <property type="term" value="F:DNA-binding transcription factor activity"/>
    <property type="evidence" value="ECO:0007669"/>
    <property type="project" value="InterPro"/>
</dbReference>
<comment type="similarity">
    <text evidence="1">Belongs to the LysR transcriptional regulatory family.</text>
</comment>
<organism evidence="9 10">
    <name type="scientific">Rhodococcoides trifolii</name>
    <dbReference type="NCBI Taxonomy" id="908250"/>
    <lineage>
        <taxon>Bacteria</taxon>
        <taxon>Bacillati</taxon>
        <taxon>Actinomycetota</taxon>
        <taxon>Actinomycetes</taxon>
        <taxon>Mycobacteriales</taxon>
        <taxon>Nocardiaceae</taxon>
        <taxon>Rhodococcoides</taxon>
    </lineage>
</organism>
<keyword evidence="3" id="KW-0805">Transcription regulation</keyword>
<dbReference type="FunFam" id="1.10.10.10:FF:000456">
    <property type="entry name" value="LysR family transcriptional regulator ArgP"/>
    <property type="match status" value="1"/>
</dbReference>
<reference evidence="9" key="1">
    <citation type="journal article" date="2014" name="Int. J. Syst. Evol. Microbiol.">
        <title>Complete genome sequence of Corynebacterium casei LMG S-19264T (=DSM 44701T), isolated from a smear-ripened cheese.</title>
        <authorList>
            <consortium name="US DOE Joint Genome Institute (JGI-PGF)"/>
            <person name="Walter F."/>
            <person name="Albersmeier A."/>
            <person name="Kalinowski J."/>
            <person name="Ruckert C."/>
        </authorList>
    </citation>
    <scope>NUCLEOTIDE SEQUENCE</scope>
    <source>
        <strain evidence="9">CCM 7905</strain>
    </source>
</reference>
<keyword evidence="4" id="KW-0238">DNA-binding</keyword>
<dbReference type="PROSITE" id="PS50931">
    <property type="entry name" value="HTH_LYSR"/>
    <property type="match status" value="1"/>
</dbReference>
<evidence type="ECO:0000256" key="4">
    <source>
        <dbReference type="ARBA" id="ARBA00023125"/>
    </source>
</evidence>
<keyword evidence="10" id="KW-1185">Reference proteome</keyword>
<dbReference type="SUPFAM" id="SSF53850">
    <property type="entry name" value="Periplasmic binding protein-like II"/>
    <property type="match status" value="1"/>
</dbReference>
<keyword evidence="6" id="KW-0804">Transcription</keyword>
<evidence type="ECO:0000256" key="1">
    <source>
        <dbReference type="ARBA" id="ARBA00009437"/>
    </source>
</evidence>
<proteinExistence type="inferred from homology"/>
<comment type="caution">
    <text evidence="9">The sequence shown here is derived from an EMBL/GenBank/DDBJ whole genome shotgun (WGS) entry which is preliminary data.</text>
</comment>
<dbReference type="PANTHER" id="PTHR30579">
    <property type="entry name" value="TRANSCRIPTIONAL REGULATOR"/>
    <property type="match status" value="1"/>
</dbReference>
<dbReference type="InterPro" id="IPR017685">
    <property type="entry name" value="ArgP"/>
</dbReference>
<dbReference type="RefSeq" id="WP_188546831.1">
    <property type="nucleotide sequence ID" value="NZ_BMCU01000005.1"/>
</dbReference>
<keyword evidence="5" id="KW-0010">Activator</keyword>
<evidence type="ECO:0000313" key="10">
    <source>
        <dbReference type="Proteomes" id="UP000654257"/>
    </source>
</evidence>
<name>A0A917G533_9NOCA</name>
<dbReference type="InterPro" id="IPR050176">
    <property type="entry name" value="LTTR"/>
</dbReference>